<dbReference type="OrthoDB" id="7509140at2"/>
<feature type="chain" id="PRO_5014690025" description="YpeB-like protein with protease inhibitory function" evidence="3">
    <location>
        <begin position="28"/>
        <end position="192"/>
    </location>
</feature>
<feature type="transmembrane region" description="Helical" evidence="2">
    <location>
        <begin position="51"/>
        <end position="69"/>
    </location>
</feature>
<dbReference type="AlphaFoldDB" id="A0A2N0I3S9"/>
<keyword evidence="2" id="KW-0812">Transmembrane</keyword>
<comment type="caution">
    <text evidence="4">The sequence shown here is derived from an EMBL/GenBank/DDBJ whole genome shotgun (WGS) entry which is preliminary data.</text>
</comment>
<evidence type="ECO:0000313" key="4">
    <source>
        <dbReference type="EMBL" id="PKB25830.1"/>
    </source>
</evidence>
<feature type="signal peptide" evidence="3">
    <location>
        <begin position="1"/>
        <end position="27"/>
    </location>
</feature>
<dbReference type="Proteomes" id="UP000232587">
    <property type="component" value="Unassembled WGS sequence"/>
</dbReference>
<protein>
    <recommendedName>
        <fullName evidence="6">YpeB-like protein with protease inhibitory function</fullName>
    </recommendedName>
</protein>
<dbReference type="RefSeq" id="WP_157812470.1">
    <property type="nucleotide sequence ID" value="NZ_PHUF01000002.1"/>
</dbReference>
<keyword evidence="2" id="KW-0472">Membrane</keyword>
<accession>A0A2N0I3S9</accession>
<organism evidence="4 5">
    <name type="scientific">Novosphingobium kunmingense</name>
    <dbReference type="NCBI Taxonomy" id="1211806"/>
    <lineage>
        <taxon>Bacteria</taxon>
        <taxon>Pseudomonadati</taxon>
        <taxon>Pseudomonadota</taxon>
        <taxon>Alphaproteobacteria</taxon>
        <taxon>Sphingomonadales</taxon>
        <taxon>Sphingomonadaceae</taxon>
        <taxon>Novosphingobium</taxon>
    </lineage>
</organism>
<keyword evidence="5" id="KW-1185">Reference proteome</keyword>
<reference evidence="4 5" key="1">
    <citation type="submission" date="2017-11" db="EMBL/GenBank/DDBJ databases">
        <title>Genomic Encyclopedia of Type Strains, Phase III (KMG-III): the genomes of soil and plant-associated and newly described type strains.</title>
        <authorList>
            <person name="Whitman W."/>
        </authorList>
    </citation>
    <scope>NUCLEOTIDE SEQUENCE [LARGE SCALE GENOMIC DNA]</scope>
    <source>
        <strain evidence="4 5">CGMCC 1.12274</strain>
    </source>
</reference>
<feature type="region of interest" description="Disordered" evidence="1">
    <location>
        <begin position="67"/>
        <end position="128"/>
    </location>
</feature>
<proteinExistence type="predicted"/>
<feature type="compositionally biased region" description="Basic and acidic residues" evidence="1">
    <location>
        <begin position="68"/>
        <end position="112"/>
    </location>
</feature>
<evidence type="ECO:0000256" key="3">
    <source>
        <dbReference type="SAM" id="SignalP"/>
    </source>
</evidence>
<evidence type="ECO:0000256" key="2">
    <source>
        <dbReference type="SAM" id="Phobius"/>
    </source>
</evidence>
<sequence length="192" mass="20987">MNRTFFRSAAVMASIASLSLVATPALARDRWGGWGGRYHHDRVDAGDVLAGVLIIGGIAAVASAAAKAARERRDNDRRYDDRRYDNRDYEDRGTSGREYRGEDYRAAPDRGDAPGTDYDVAPARNNDGMSQAVDRCVGEIERGSTRVESVDETRREGNGWKVEGQVSGNEEFACTIDGDGRIRDVTIGGRAL</sequence>
<keyword evidence="2" id="KW-1133">Transmembrane helix</keyword>
<evidence type="ECO:0000256" key="1">
    <source>
        <dbReference type="SAM" id="MobiDB-lite"/>
    </source>
</evidence>
<evidence type="ECO:0008006" key="6">
    <source>
        <dbReference type="Google" id="ProtNLM"/>
    </source>
</evidence>
<name>A0A2N0I3S9_9SPHN</name>
<dbReference type="EMBL" id="PHUF01000002">
    <property type="protein sequence ID" value="PKB25830.1"/>
    <property type="molecule type" value="Genomic_DNA"/>
</dbReference>
<evidence type="ECO:0000313" key="5">
    <source>
        <dbReference type="Proteomes" id="UP000232587"/>
    </source>
</evidence>
<gene>
    <name evidence="4" type="ORF">B0I00_1037</name>
</gene>
<keyword evidence="3" id="KW-0732">Signal</keyword>